<gene>
    <name evidence="6" type="ORF">ESZ54_06180</name>
</gene>
<evidence type="ECO:0000256" key="3">
    <source>
        <dbReference type="ARBA" id="ARBA00022692"/>
    </source>
</evidence>
<sequence length="125" mass="14611">MDQMFMLIKGIFFLIVVLLLANYAIRFLNRYVNQNTQNLEIIERLAVSKESSLCIVRMCGTYYFMTVGQSSSDIIRELTSEEVEEISRKKLKAEVKQVAQQTKYQEVVLRFSSWVTGKLEKRKKS</sequence>
<dbReference type="Pfam" id="PF04347">
    <property type="entry name" value="FliO"/>
    <property type="match status" value="1"/>
</dbReference>
<keyword evidence="5" id="KW-0472">Membrane</keyword>
<organism evidence="6 7">
    <name type="scientific">Vagococcus silagei</name>
    <dbReference type="NCBI Taxonomy" id="2508885"/>
    <lineage>
        <taxon>Bacteria</taxon>
        <taxon>Bacillati</taxon>
        <taxon>Bacillota</taxon>
        <taxon>Bacilli</taxon>
        <taxon>Lactobacillales</taxon>
        <taxon>Enterococcaceae</taxon>
        <taxon>Vagococcus</taxon>
    </lineage>
</organism>
<dbReference type="GO" id="GO:0016020">
    <property type="term" value="C:membrane"/>
    <property type="evidence" value="ECO:0007669"/>
    <property type="project" value="InterPro"/>
</dbReference>
<dbReference type="GO" id="GO:0044781">
    <property type="term" value="P:bacterial-type flagellum organization"/>
    <property type="evidence" value="ECO:0007669"/>
    <property type="project" value="InterPro"/>
</dbReference>
<evidence type="ECO:0000313" key="6">
    <source>
        <dbReference type="EMBL" id="THB61334.1"/>
    </source>
</evidence>
<dbReference type="InterPro" id="IPR022781">
    <property type="entry name" value="Flagellar_biosynth_FliO"/>
</dbReference>
<dbReference type="EMBL" id="SDGV01000014">
    <property type="protein sequence ID" value="THB61334.1"/>
    <property type="molecule type" value="Genomic_DNA"/>
</dbReference>
<keyword evidence="4" id="KW-1133">Transmembrane helix</keyword>
<keyword evidence="7" id="KW-1185">Reference proteome</keyword>
<evidence type="ECO:0000256" key="1">
    <source>
        <dbReference type="ARBA" id="ARBA00004236"/>
    </source>
</evidence>
<evidence type="ECO:0000256" key="4">
    <source>
        <dbReference type="ARBA" id="ARBA00022989"/>
    </source>
</evidence>
<dbReference type="AlphaFoldDB" id="A0A4S3B2G4"/>
<evidence type="ECO:0000313" key="7">
    <source>
        <dbReference type="Proteomes" id="UP000310506"/>
    </source>
</evidence>
<protein>
    <recommendedName>
        <fullName evidence="8">Flagellar biosynthesis protein FliO</fullName>
    </recommendedName>
</protein>
<comment type="caution">
    <text evidence="6">The sequence shown here is derived from an EMBL/GenBank/DDBJ whole genome shotgun (WGS) entry which is preliminary data.</text>
</comment>
<dbReference type="OrthoDB" id="2298465at2"/>
<evidence type="ECO:0000256" key="2">
    <source>
        <dbReference type="ARBA" id="ARBA00022475"/>
    </source>
</evidence>
<proteinExistence type="predicted"/>
<accession>A0A4S3B2G4</accession>
<name>A0A4S3B2G4_9ENTE</name>
<reference evidence="6 7" key="1">
    <citation type="submission" date="2019-01" db="EMBL/GenBank/DDBJ databases">
        <title>Vagococcus silagei sp. nov. isolated from brewer's grain.</title>
        <authorList>
            <person name="Guu J.-R."/>
        </authorList>
    </citation>
    <scope>NUCLEOTIDE SEQUENCE [LARGE SCALE GENOMIC DNA]</scope>
    <source>
        <strain evidence="6 7">2B-2</strain>
    </source>
</reference>
<dbReference type="RefSeq" id="WP_136136797.1">
    <property type="nucleotide sequence ID" value="NZ_SDGV01000014.1"/>
</dbReference>
<dbReference type="Proteomes" id="UP000310506">
    <property type="component" value="Unassembled WGS sequence"/>
</dbReference>
<evidence type="ECO:0000256" key="5">
    <source>
        <dbReference type="ARBA" id="ARBA00023136"/>
    </source>
</evidence>
<evidence type="ECO:0008006" key="8">
    <source>
        <dbReference type="Google" id="ProtNLM"/>
    </source>
</evidence>
<keyword evidence="3" id="KW-0812">Transmembrane</keyword>
<comment type="subcellular location">
    <subcellularLocation>
        <location evidence="1">Cell membrane</location>
    </subcellularLocation>
</comment>
<keyword evidence="2" id="KW-1003">Cell membrane</keyword>